<evidence type="ECO:0000313" key="4">
    <source>
        <dbReference type="Proteomes" id="UP001209878"/>
    </source>
</evidence>
<feature type="compositionally biased region" description="Polar residues" evidence="1">
    <location>
        <begin position="384"/>
        <end position="404"/>
    </location>
</feature>
<feature type="transmembrane region" description="Helical" evidence="2">
    <location>
        <begin position="195"/>
        <end position="217"/>
    </location>
</feature>
<gene>
    <name evidence="3" type="ORF">NP493_836g01015</name>
</gene>
<keyword evidence="2" id="KW-0812">Transmembrane</keyword>
<keyword evidence="2" id="KW-0472">Membrane</keyword>
<evidence type="ECO:0000256" key="1">
    <source>
        <dbReference type="SAM" id="MobiDB-lite"/>
    </source>
</evidence>
<accession>A0AAD9KLW7</accession>
<feature type="transmembrane region" description="Helical" evidence="2">
    <location>
        <begin position="151"/>
        <end position="174"/>
    </location>
</feature>
<feature type="transmembrane region" description="Helical" evidence="2">
    <location>
        <begin position="246"/>
        <end position="266"/>
    </location>
</feature>
<name>A0AAD9KLW7_RIDPI</name>
<feature type="transmembrane region" description="Helical" evidence="2">
    <location>
        <begin position="114"/>
        <end position="139"/>
    </location>
</feature>
<dbReference type="Proteomes" id="UP001209878">
    <property type="component" value="Unassembled WGS sequence"/>
</dbReference>
<dbReference type="EMBL" id="JAODUO010000836">
    <property type="protein sequence ID" value="KAK2174004.1"/>
    <property type="molecule type" value="Genomic_DNA"/>
</dbReference>
<organism evidence="3 4">
    <name type="scientific">Ridgeia piscesae</name>
    <name type="common">Tubeworm</name>
    <dbReference type="NCBI Taxonomy" id="27915"/>
    <lineage>
        <taxon>Eukaryota</taxon>
        <taxon>Metazoa</taxon>
        <taxon>Spiralia</taxon>
        <taxon>Lophotrochozoa</taxon>
        <taxon>Annelida</taxon>
        <taxon>Polychaeta</taxon>
        <taxon>Sedentaria</taxon>
        <taxon>Canalipalpata</taxon>
        <taxon>Sabellida</taxon>
        <taxon>Siboglinidae</taxon>
        <taxon>Ridgeia</taxon>
    </lineage>
</organism>
<comment type="caution">
    <text evidence="3">The sequence shown here is derived from an EMBL/GenBank/DDBJ whole genome shotgun (WGS) entry which is preliminary data.</text>
</comment>
<keyword evidence="2" id="KW-1133">Transmembrane helix</keyword>
<evidence type="ECO:0000313" key="3">
    <source>
        <dbReference type="EMBL" id="KAK2174004.1"/>
    </source>
</evidence>
<protein>
    <submittedName>
        <fullName evidence="3">Uncharacterized protein</fullName>
    </submittedName>
</protein>
<dbReference type="PANTHER" id="PTHR35555">
    <property type="entry name" value="ENDONUCLEASE-REVERSE TRANSCRIPTASE"/>
    <property type="match status" value="1"/>
</dbReference>
<proteinExistence type="predicted"/>
<keyword evidence="4" id="KW-1185">Reference proteome</keyword>
<sequence length="468" mass="50612">AVGRNLRCLGLGEVSSETQLRGRPRCERARVKTAAVTAGEDIVMACQSRQDRISEALYGSHAEEASNVQEAFMASTMQQVKVVHTRQSHHLSPKVWYILAKSLGIKFHPQDRPIFGTVLYILTLLFAAAFSVSHTWYIIYDIINIYTRQTVLTGLVTIAMVLYWCALGVYANQLASKLFNSPKFVDSMRMHTRTVFKVSAAGILVVVGATMTLLTSITASQMFSSDYCHNVSVSVVVCKVMFVSRVGYSVFSLVWNLLVGIVLLSIETSGHCSLITFTGIRRLISEFEADGKLHEYLMRGRHQTGNRVAGNTRVSTDVDEDLLWDDEATALIPDFPAAHIPGGGGGGTERLSTGGSVFGASLEGSSPTPMIDATQAFTIHAPNTSTSTGASRQSDTAGVSANCSSRHRDRLTVTSEGVGTTSGGDRAGGTETLVEVEGTSRLVQLTADREHHCETEQGPKQTSNRPVS</sequence>
<dbReference type="PANTHER" id="PTHR35555:SF3">
    <property type="entry name" value="ENDONUCLEASE-REVERSE TRANSCRIPTASE"/>
    <property type="match status" value="1"/>
</dbReference>
<reference evidence="3" key="1">
    <citation type="journal article" date="2023" name="Mol. Biol. Evol.">
        <title>Third-Generation Sequencing Reveals the Adaptive Role of the Epigenome in Three Deep-Sea Polychaetes.</title>
        <authorList>
            <person name="Perez M."/>
            <person name="Aroh O."/>
            <person name="Sun Y."/>
            <person name="Lan Y."/>
            <person name="Juniper S.K."/>
            <person name="Young C.R."/>
            <person name="Angers B."/>
            <person name="Qian P.Y."/>
        </authorList>
    </citation>
    <scope>NUCLEOTIDE SEQUENCE</scope>
    <source>
        <strain evidence="3">R07B-5</strain>
    </source>
</reference>
<dbReference type="AlphaFoldDB" id="A0AAD9KLW7"/>
<feature type="compositionally biased region" description="Polar residues" evidence="1">
    <location>
        <begin position="458"/>
        <end position="468"/>
    </location>
</feature>
<evidence type="ECO:0000256" key="2">
    <source>
        <dbReference type="SAM" id="Phobius"/>
    </source>
</evidence>
<feature type="region of interest" description="Disordered" evidence="1">
    <location>
        <begin position="449"/>
        <end position="468"/>
    </location>
</feature>
<feature type="non-terminal residue" evidence="3">
    <location>
        <position position="1"/>
    </location>
</feature>
<feature type="region of interest" description="Disordered" evidence="1">
    <location>
        <begin position="384"/>
        <end position="431"/>
    </location>
</feature>